<dbReference type="Proteomes" id="UP001302812">
    <property type="component" value="Unassembled WGS sequence"/>
</dbReference>
<dbReference type="AlphaFoldDB" id="A0AAN6QIX3"/>
<feature type="transmembrane region" description="Helical" evidence="1">
    <location>
        <begin position="18"/>
        <end position="40"/>
    </location>
</feature>
<evidence type="ECO:0000313" key="2">
    <source>
        <dbReference type="EMBL" id="KAK4108127.1"/>
    </source>
</evidence>
<organism evidence="2 3">
    <name type="scientific">Canariomyces notabilis</name>
    <dbReference type="NCBI Taxonomy" id="2074819"/>
    <lineage>
        <taxon>Eukaryota</taxon>
        <taxon>Fungi</taxon>
        <taxon>Dikarya</taxon>
        <taxon>Ascomycota</taxon>
        <taxon>Pezizomycotina</taxon>
        <taxon>Sordariomycetes</taxon>
        <taxon>Sordariomycetidae</taxon>
        <taxon>Sordariales</taxon>
        <taxon>Chaetomiaceae</taxon>
        <taxon>Canariomyces</taxon>
    </lineage>
</organism>
<dbReference type="GeneID" id="89940348"/>
<proteinExistence type="predicted"/>
<name>A0AAN6QIX3_9PEZI</name>
<comment type="caution">
    <text evidence="2">The sequence shown here is derived from an EMBL/GenBank/DDBJ whole genome shotgun (WGS) entry which is preliminary data.</text>
</comment>
<keyword evidence="3" id="KW-1185">Reference proteome</keyword>
<reference evidence="2" key="2">
    <citation type="submission" date="2023-05" db="EMBL/GenBank/DDBJ databases">
        <authorList>
            <consortium name="Lawrence Berkeley National Laboratory"/>
            <person name="Steindorff A."/>
            <person name="Hensen N."/>
            <person name="Bonometti L."/>
            <person name="Westerberg I."/>
            <person name="Brannstrom I.O."/>
            <person name="Guillou S."/>
            <person name="Cros-Aarteil S."/>
            <person name="Calhoun S."/>
            <person name="Haridas S."/>
            <person name="Kuo A."/>
            <person name="Mondo S."/>
            <person name="Pangilinan J."/>
            <person name="Riley R."/>
            <person name="Labutti K."/>
            <person name="Andreopoulos B."/>
            <person name="Lipzen A."/>
            <person name="Chen C."/>
            <person name="Yanf M."/>
            <person name="Daum C."/>
            <person name="Ng V."/>
            <person name="Clum A."/>
            <person name="Ohm R."/>
            <person name="Martin F."/>
            <person name="Silar P."/>
            <person name="Natvig D."/>
            <person name="Lalanne C."/>
            <person name="Gautier V."/>
            <person name="Ament-Velasquez S.L."/>
            <person name="Kruys A."/>
            <person name="Hutchinson M.I."/>
            <person name="Powell A.J."/>
            <person name="Barry K."/>
            <person name="Miller A.N."/>
            <person name="Grigoriev I.V."/>
            <person name="Debuchy R."/>
            <person name="Gladieux P."/>
            <person name="Thoren M.H."/>
            <person name="Johannesson H."/>
        </authorList>
    </citation>
    <scope>NUCLEOTIDE SEQUENCE</scope>
    <source>
        <strain evidence="2">CBS 508.74</strain>
    </source>
</reference>
<evidence type="ECO:0000256" key="1">
    <source>
        <dbReference type="SAM" id="Phobius"/>
    </source>
</evidence>
<dbReference type="EMBL" id="MU853366">
    <property type="protein sequence ID" value="KAK4108127.1"/>
    <property type="molecule type" value="Genomic_DNA"/>
</dbReference>
<dbReference type="PANTHER" id="PTHR35043">
    <property type="entry name" value="TRANSCRIPTION FACTOR DOMAIN-CONTAINING PROTEIN"/>
    <property type="match status" value="1"/>
</dbReference>
<keyword evidence="1" id="KW-0812">Transmembrane</keyword>
<keyword evidence="1" id="KW-0472">Membrane</keyword>
<reference evidence="2" key="1">
    <citation type="journal article" date="2023" name="Mol. Phylogenet. Evol.">
        <title>Genome-scale phylogeny and comparative genomics of the fungal order Sordariales.</title>
        <authorList>
            <person name="Hensen N."/>
            <person name="Bonometti L."/>
            <person name="Westerberg I."/>
            <person name="Brannstrom I.O."/>
            <person name="Guillou S."/>
            <person name="Cros-Aarteil S."/>
            <person name="Calhoun S."/>
            <person name="Haridas S."/>
            <person name="Kuo A."/>
            <person name="Mondo S."/>
            <person name="Pangilinan J."/>
            <person name="Riley R."/>
            <person name="LaButti K."/>
            <person name="Andreopoulos B."/>
            <person name="Lipzen A."/>
            <person name="Chen C."/>
            <person name="Yan M."/>
            <person name="Daum C."/>
            <person name="Ng V."/>
            <person name="Clum A."/>
            <person name="Steindorff A."/>
            <person name="Ohm R.A."/>
            <person name="Martin F."/>
            <person name="Silar P."/>
            <person name="Natvig D.O."/>
            <person name="Lalanne C."/>
            <person name="Gautier V."/>
            <person name="Ament-Velasquez S.L."/>
            <person name="Kruys A."/>
            <person name="Hutchinson M.I."/>
            <person name="Powell A.J."/>
            <person name="Barry K."/>
            <person name="Miller A.N."/>
            <person name="Grigoriev I.V."/>
            <person name="Debuchy R."/>
            <person name="Gladieux P."/>
            <person name="Hiltunen Thoren M."/>
            <person name="Johannesson H."/>
        </authorList>
    </citation>
    <scope>NUCLEOTIDE SEQUENCE</scope>
    <source>
        <strain evidence="2">CBS 508.74</strain>
    </source>
</reference>
<keyword evidence="1" id="KW-1133">Transmembrane helix</keyword>
<evidence type="ECO:0000313" key="3">
    <source>
        <dbReference type="Proteomes" id="UP001302812"/>
    </source>
</evidence>
<gene>
    <name evidence="2" type="ORF">N656DRAFT_784667</name>
</gene>
<protein>
    <submittedName>
        <fullName evidence="2">Uncharacterized protein</fullName>
    </submittedName>
</protein>
<accession>A0AAN6QIX3</accession>
<sequence length="67" mass="7677">MVWIYRISLCITLEGLGAIYSIGCYLAIVLYVLARVYLVVECFINLVHLPESAYKLPEWSQYVPHIG</sequence>
<dbReference type="RefSeq" id="XP_064665697.1">
    <property type="nucleotide sequence ID" value="XM_064816223.1"/>
</dbReference>
<dbReference type="PANTHER" id="PTHR35043:SF9">
    <property type="match status" value="1"/>
</dbReference>